<dbReference type="InterPro" id="IPR050482">
    <property type="entry name" value="Sensor_HK_TwoCompSys"/>
</dbReference>
<evidence type="ECO:0000313" key="13">
    <source>
        <dbReference type="EMBL" id="QBR87586.1"/>
    </source>
</evidence>
<dbReference type="Proteomes" id="UP000295748">
    <property type="component" value="Chromosome"/>
</dbReference>
<reference evidence="13 14" key="1">
    <citation type="submission" date="2019-03" db="EMBL/GenBank/DDBJ databases">
        <authorList>
            <person name="Dong K."/>
        </authorList>
    </citation>
    <scope>NUCLEOTIDE SEQUENCE [LARGE SCALE GENOMIC DNA]</scope>
    <source>
        <strain evidence="14">dk512</strain>
    </source>
</reference>
<keyword evidence="6 13" id="KW-0418">Kinase</keyword>
<evidence type="ECO:0000259" key="12">
    <source>
        <dbReference type="Pfam" id="PF07730"/>
    </source>
</evidence>
<keyword evidence="10" id="KW-0472">Membrane</keyword>
<feature type="region of interest" description="Disordered" evidence="9">
    <location>
        <begin position="11"/>
        <end position="33"/>
    </location>
</feature>
<dbReference type="PANTHER" id="PTHR24421:SF10">
    <property type="entry name" value="NITRATE_NITRITE SENSOR PROTEIN NARQ"/>
    <property type="match status" value="1"/>
</dbReference>
<evidence type="ECO:0000256" key="5">
    <source>
        <dbReference type="ARBA" id="ARBA00022741"/>
    </source>
</evidence>
<feature type="transmembrane region" description="Helical" evidence="10">
    <location>
        <begin position="76"/>
        <end position="94"/>
    </location>
</feature>
<keyword evidence="4" id="KW-0808">Transferase</keyword>
<feature type="transmembrane region" description="Helical" evidence="10">
    <location>
        <begin position="100"/>
        <end position="116"/>
    </location>
</feature>
<dbReference type="EC" id="2.7.13.3" evidence="2"/>
<evidence type="ECO:0000256" key="7">
    <source>
        <dbReference type="ARBA" id="ARBA00022840"/>
    </source>
</evidence>
<dbReference type="GO" id="GO:0016301">
    <property type="term" value="F:kinase activity"/>
    <property type="evidence" value="ECO:0007669"/>
    <property type="project" value="UniProtKB-KW"/>
</dbReference>
<keyword evidence="5" id="KW-0547">Nucleotide-binding</keyword>
<feature type="transmembrane region" description="Helical" evidence="10">
    <location>
        <begin position="123"/>
        <end position="153"/>
    </location>
</feature>
<gene>
    <name evidence="13" type="ORF">E4K62_02060</name>
</gene>
<dbReference type="Pfam" id="PF02518">
    <property type="entry name" value="HATPase_c"/>
    <property type="match status" value="1"/>
</dbReference>
<evidence type="ECO:0000256" key="1">
    <source>
        <dbReference type="ARBA" id="ARBA00000085"/>
    </source>
</evidence>
<dbReference type="InterPro" id="IPR036890">
    <property type="entry name" value="HATPase_C_sf"/>
</dbReference>
<feature type="transmembrane region" description="Helical" evidence="10">
    <location>
        <begin position="173"/>
        <end position="190"/>
    </location>
</feature>
<feature type="domain" description="Histidine kinase/HSP90-like ATPase" evidence="11">
    <location>
        <begin position="329"/>
        <end position="419"/>
    </location>
</feature>
<dbReference type="CDD" id="cd16917">
    <property type="entry name" value="HATPase_UhpB-NarQ-NarX-like"/>
    <property type="match status" value="1"/>
</dbReference>
<proteinExistence type="predicted"/>
<protein>
    <recommendedName>
        <fullName evidence="2">histidine kinase</fullName>
        <ecNumber evidence="2">2.7.13.3</ecNumber>
    </recommendedName>
</protein>
<evidence type="ECO:0000256" key="3">
    <source>
        <dbReference type="ARBA" id="ARBA00022553"/>
    </source>
</evidence>
<dbReference type="Gene3D" id="3.30.565.10">
    <property type="entry name" value="Histidine kinase-like ATPase, C-terminal domain"/>
    <property type="match status" value="1"/>
</dbReference>
<evidence type="ECO:0000259" key="11">
    <source>
        <dbReference type="Pfam" id="PF02518"/>
    </source>
</evidence>
<keyword evidence="10" id="KW-1133">Transmembrane helix</keyword>
<keyword evidence="7" id="KW-0067">ATP-binding</keyword>
<dbReference type="EMBL" id="CP038266">
    <property type="protein sequence ID" value="QBR87586.1"/>
    <property type="molecule type" value="Genomic_DNA"/>
</dbReference>
<sequence>MTLIHPVLRRGPRGGCRPGTTHERPRSPYDRSMSRTAVDVQDAAAQPAPWVLDVLLAAAVTLTISLIIASNAGGGASTGWAYLWAIGLGAVLLLRRQHPVLVVVVSVVGVLAYHAAGNTPIGVAVPIAAAVFSAASLGWTWVSAAGSAAILVVSVGYRLAEGQDPAFVVLYELPREAILLAGAIAFGYSVRSRRLLRRQAEEIARLTAERYARAADQRVMAERLALARDLHDTVGHSLTVIGLHTQVAQEALPADERAVARALRTISDTTADTFADLRRTVAGLRSDEPAARSPRALSDLETAIAPARQAGLEVSVAVSVPTKLAPVVETAIYRVVQESITNVVRHADARGVAVDIHEEEEGPSVSVAVVDDGRGEPGVAGAPGNGIIGMRERVALLGGTFTAGPEDSGFAVRARIPLEVTS</sequence>
<accession>A0ABX5SN95</accession>
<comment type="catalytic activity">
    <reaction evidence="1">
        <text>ATP + protein L-histidine = ADP + protein N-phospho-L-histidine.</text>
        <dbReference type="EC" id="2.7.13.3"/>
    </reaction>
</comment>
<evidence type="ECO:0000256" key="2">
    <source>
        <dbReference type="ARBA" id="ARBA00012438"/>
    </source>
</evidence>
<dbReference type="Gene3D" id="1.20.5.1930">
    <property type="match status" value="1"/>
</dbReference>
<feature type="transmembrane region" description="Helical" evidence="10">
    <location>
        <begin position="50"/>
        <end position="69"/>
    </location>
</feature>
<feature type="domain" description="Signal transduction histidine kinase subgroup 3 dimerisation and phosphoacceptor" evidence="12">
    <location>
        <begin position="222"/>
        <end position="287"/>
    </location>
</feature>
<keyword evidence="8" id="KW-0902">Two-component regulatory system</keyword>
<keyword evidence="10" id="KW-0812">Transmembrane</keyword>
<dbReference type="InterPro" id="IPR003594">
    <property type="entry name" value="HATPase_dom"/>
</dbReference>
<keyword evidence="14" id="KW-1185">Reference proteome</keyword>
<dbReference type="PANTHER" id="PTHR24421">
    <property type="entry name" value="NITRATE/NITRITE SENSOR PROTEIN NARX-RELATED"/>
    <property type="match status" value="1"/>
</dbReference>
<organism evidence="13 14">
    <name type="scientific">Microbacterium wangchenii</name>
    <dbReference type="NCBI Taxonomy" id="2541726"/>
    <lineage>
        <taxon>Bacteria</taxon>
        <taxon>Bacillati</taxon>
        <taxon>Actinomycetota</taxon>
        <taxon>Actinomycetes</taxon>
        <taxon>Micrococcales</taxon>
        <taxon>Microbacteriaceae</taxon>
        <taxon>Microbacterium</taxon>
    </lineage>
</organism>
<evidence type="ECO:0000256" key="4">
    <source>
        <dbReference type="ARBA" id="ARBA00022679"/>
    </source>
</evidence>
<feature type="compositionally biased region" description="Basic and acidic residues" evidence="9">
    <location>
        <begin position="20"/>
        <end position="33"/>
    </location>
</feature>
<dbReference type="InterPro" id="IPR011712">
    <property type="entry name" value="Sig_transdc_His_kin_sub3_dim/P"/>
</dbReference>
<dbReference type="Pfam" id="PF07730">
    <property type="entry name" value="HisKA_3"/>
    <property type="match status" value="1"/>
</dbReference>
<evidence type="ECO:0000256" key="10">
    <source>
        <dbReference type="SAM" id="Phobius"/>
    </source>
</evidence>
<keyword evidence="3" id="KW-0597">Phosphoprotein</keyword>
<evidence type="ECO:0000256" key="9">
    <source>
        <dbReference type="SAM" id="MobiDB-lite"/>
    </source>
</evidence>
<dbReference type="SUPFAM" id="SSF55874">
    <property type="entry name" value="ATPase domain of HSP90 chaperone/DNA topoisomerase II/histidine kinase"/>
    <property type="match status" value="1"/>
</dbReference>
<name>A0ABX5SN95_9MICO</name>
<evidence type="ECO:0000256" key="8">
    <source>
        <dbReference type="ARBA" id="ARBA00023012"/>
    </source>
</evidence>
<evidence type="ECO:0000313" key="14">
    <source>
        <dbReference type="Proteomes" id="UP000295748"/>
    </source>
</evidence>
<evidence type="ECO:0000256" key="6">
    <source>
        <dbReference type="ARBA" id="ARBA00022777"/>
    </source>
</evidence>